<dbReference type="AlphaFoldDB" id="A0A177C515"/>
<evidence type="ECO:0000313" key="6">
    <source>
        <dbReference type="EMBL" id="OAG01858.1"/>
    </source>
</evidence>
<dbReference type="Proteomes" id="UP000077069">
    <property type="component" value="Unassembled WGS sequence"/>
</dbReference>
<gene>
    <name evidence="6" type="ORF">CC84DRAFT_1229213</name>
</gene>
<dbReference type="InParanoid" id="A0A177C515"/>
<dbReference type="GO" id="GO:0000324">
    <property type="term" value="C:fungal-type vacuole"/>
    <property type="evidence" value="ECO:0007669"/>
    <property type="project" value="TreeGrafter"/>
</dbReference>
<sequence length="170" mass="18582">MDIHAYVGWRHLVGSARIPRSRAHKRQPVEQGSLRDADLLSCSWASFVDAAIYLTLQHFVLYCGPEFSLLKPRLYPWLFVGCDFASIVMQAIGGGVAAGGGISDNIKVVNVGNSLILAGIAFQVTAMSVCGLLVLTFLWRYRKARATLYASNEKSAYDLSKASNAVSRKL</sequence>
<keyword evidence="7" id="KW-1185">Reference proteome</keyword>
<evidence type="ECO:0000256" key="2">
    <source>
        <dbReference type="ARBA" id="ARBA00022692"/>
    </source>
</evidence>
<dbReference type="PANTHER" id="PTHR31465:SF8">
    <property type="entry name" value="DOMAIN PROTEIN, PUTATIVE (AFU_ORTHOLOGUE AFUA_6G14140)-RELATED"/>
    <property type="match status" value="1"/>
</dbReference>
<reference evidence="6 7" key="1">
    <citation type="submission" date="2016-05" db="EMBL/GenBank/DDBJ databases">
        <title>Comparative analysis of secretome profiles of manganese(II)-oxidizing ascomycete fungi.</title>
        <authorList>
            <consortium name="DOE Joint Genome Institute"/>
            <person name="Zeiner C.A."/>
            <person name="Purvine S.O."/>
            <person name="Zink E.M."/>
            <person name="Wu S."/>
            <person name="Pasa-Tolic L."/>
            <person name="Chaput D.L."/>
            <person name="Haridas S."/>
            <person name="Grigoriev I.V."/>
            <person name="Santelli C.M."/>
            <person name="Hansel C.M."/>
        </authorList>
    </citation>
    <scope>NUCLEOTIDE SEQUENCE [LARGE SCALE GENOMIC DNA]</scope>
    <source>
        <strain evidence="6 7">AP3s5-JAC2a</strain>
    </source>
</reference>
<dbReference type="Pfam" id="PF04479">
    <property type="entry name" value="RTA1"/>
    <property type="match status" value="1"/>
</dbReference>
<protein>
    <submittedName>
        <fullName evidence="6">Uncharacterized protein</fullName>
    </submittedName>
</protein>
<dbReference type="InterPro" id="IPR007568">
    <property type="entry name" value="RTA1"/>
</dbReference>
<keyword evidence="2 5" id="KW-0812">Transmembrane</keyword>
<comment type="subcellular location">
    <subcellularLocation>
        <location evidence="1">Membrane</location>
        <topology evidence="1">Multi-pass membrane protein</topology>
    </subcellularLocation>
</comment>
<evidence type="ECO:0000313" key="7">
    <source>
        <dbReference type="Proteomes" id="UP000077069"/>
    </source>
</evidence>
<keyword evidence="4 5" id="KW-0472">Membrane</keyword>
<dbReference type="OrthoDB" id="4521223at2759"/>
<keyword evidence="3 5" id="KW-1133">Transmembrane helix</keyword>
<proteinExistence type="predicted"/>
<dbReference type="EMBL" id="KV441557">
    <property type="protein sequence ID" value="OAG01858.1"/>
    <property type="molecule type" value="Genomic_DNA"/>
</dbReference>
<name>A0A177C515_9PLEO</name>
<evidence type="ECO:0000256" key="5">
    <source>
        <dbReference type="SAM" id="Phobius"/>
    </source>
</evidence>
<dbReference type="GO" id="GO:0005886">
    <property type="term" value="C:plasma membrane"/>
    <property type="evidence" value="ECO:0007669"/>
    <property type="project" value="TreeGrafter"/>
</dbReference>
<evidence type="ECO:0000256" key="1">
    <source>
        <dbReference type="ARBA" id="ARBA00004141"/>
    </source>
</evidence>
<feature type="transmembrane region" description="Helical" evidence="5">
    <location>
        <begin position="116"/>
        <end position="139"/>
    </location>
</feature>
<accession>A0A177C515</accession>
<evidence type="ECO:0000256" key="4">
    <source>
        <dbReference type="ARBA" id="ARBA00023136"/>
    </source>
</evidence>
<organism evidence="6 7">
    <name type="scientific">Paraphaeosphaeria sporulosa</name>
    <dbReference type="NCBI Taxonomy" id="1460663"/>
    <lineage>
        <taxon>Eukaryota</taxon>
        <taxon>Fungi</taxon>
        <taxon>Dikarya</taxon>
        <taxon>Ascomycota</taxon>
        <taxon>Pezizomycotina</taxon>
        <taxon>Dothideomycetes</taxon>
        <taxon>Pleosporomycetidae</taxon>
        <taxon>Pleosporales</taxon>
        <taxon>Massarineae</taxon>
        <taxon>Didymosphaeriaceae</taxon>
        <taxon>Paraphaeosphaeria</taxon>
    </lineage>
</organism>
<dbReference type="STRING" id="1460663.A0A177C515"/>
<evidence type="ECO:0000256" key="3">
    <source>
        <dbReference type="ARBA" id="ARBA00022989"/>
    </source>
</evidence>
<feature type="transmembrane region" description="Helical" evidence="5">
    <location>
        <begin position="74"/>
        <end position="96"/>
    </location>
</feature>
<dbReference type="PANTHER" id="PTHR31465">
    <property type="entry name" value="PROTEIN RTA1-RELATED"/>
    <property type="match status" value="1"/>
</dbReference>
<dbReference type="GeneID" id="28767143"/>
<dbReference type="RefSeq" id="XP_018032223.1">
    <property type="nucleotide sequence ID" value="XM_018183657.1"/>
</dbReference>